<feature type="compositionally biased region" description="Acidic residues" evidence="1">
    <location>
        <begin position="121"/>
        <end position="146"/>
    </location>
</feature>
<feature type="compositionally biased region" description="Polar residues" evidence="1">
    <location>
        <begin position="10"/>
        <end position="31"/>
    </location>
</feature>
<feature type="compositionally biased region" description="Basic residues" evidence="1">
    <location>
        <begin position="168"/>
        <end position="178"/>
    </location>
</feature>
<evidence type="ECO:0000313" key="3">
    <source>
        <dbReference type="Proteomes" id="UP000076722"/>
    </source>
</evidence>
<proteinExistence type="predicted"/>
<evidence type="ECO:0000256" key="1">
    <source>
        <dbReference type="SAM" id="MobiDB-lite"/>
    </source>
</evidence>
<feature type="compositionally biased region" description="Polar residues" evidence="1">
    <location>
        <begin position="55"/>
        <end position="64"/>
    </location>
</feature>
<sequence>MASEPDGQSVPRSSRTITASKRLTDNNNSEAASIIPRRSGPQPRQVRKDGPPTPVTATPNVSNGPSATTVTPSASSASLKRRRSGAEPVRRDGVDLTQDEEDAIAEQSRAQRAATRPVTMSEEEGDAEGDDDYVADGDDEEDEVDEPPPSSAAVSEQEVEELEDAPPAKKKRKKSKKGKEKEVEEVDGDGMLLDMRTIAPKTVTRTRSNRDDGATRDVLHFFDPVPNDPGRRQCKNCP</sequence>
<dbReference type="Proteomes" id="UP000076722">
    <property type="component" value="Unassembled WGS sequence"/>
</dbReference>
<gene>
    <name evidence="2" type="ORF">SISNIDRAFT_471394</name>
</gene>
<keyword evidence="3" id="KW-1185">Reference proteome</keyword>
<feature type="compositionally biased region" description="Basic and acidic residues" evidence="1">
    <location>
        <begin position="84"/>
        <end position="94"/>
    </location>
</feature>
<feature type="compositionally biased region" description="Low complexity" evidence="1">
    <location>
        <begin position="65"/>
        <end position="78"/>
    </location>
</feature>
<dbReference type="EMBL" id="KV419463">
    <property type="protein sequence ID" value="KZS86903.1"/>
    <property type="molecule type" value="Genomic_DNA"/>
</dbReference>
<feature type="compositionally biased region" description="Basic and acidic residues" evidence="1">
    <location>
        <begin position="208"/>
        <end position="220"/>
    </location>
</feature>
<evidence type="ECO:0000313" key="2">
    <source>
        <dbReference type="EMBL" id="KZS86903.1"/>
    </source>
</evidence>
<reference evidence="2 3" key="1">
    <citation type="journal article" date="2016" name="Mol. Biol. Evol.">
        <title>Comparative Genomics of Early-Diverging Mushroom-Forming Fungi Provides Insights into the Origins of Lignocellulose Decay Capabilities.</title>
        <authorList>
            <person name="Nagy L.G."/>
            <person name="Riley R."/>
            <person name="Tritt A."/>
            <person name="Adam C."/>
            <person name="Daum C."/>
            <person name="Floudas D."/>
            <person name="Sun H."/>
            <person name="Yadav J.S."/>
            <person name="Pangilinan J."/>
            <person name="Larsson K.H."/>
            <person name="Matsuura K."/>
            <person name="Barry K."/>
            <person name="Labutti K."/>
            <person name="Kuo R."/>
            <person name="Ohm R.A."/>
            <person name="Bhattacharya S.S."/>
            <person name="Shirouzu T."/>
            <person name="Yoshinaga Y."/>
            <person name="Martin F.M."/>
            <person name="Grigoriev I.V."/>
            <person name="Hibbett D.S."/>
        </authorList>
    </citation>
    <scope>NUCLEOTIDE SEQUENCE [LARGE SCALE GENOMIC DNA]</scope>
    <source>
        <strain evidence="2 3">HHB9708</strain>
    </source>
</reference>
<accession>A0A164MPF5</accession>
<feature type="region of interest" description="Disordered" evidence="1">
    <location>
        <begin position="1"/>
        <end position="238"/>
    </location>
</feature>
<dbReference type="AlphaFoldDB" id="A0A164MPF5"/>
<organism evidence="2 3">
    <name type="scientific">Sistotremastrum niveocremeum HHB9708</name>
    <dbReference type="NCBI Taxonomy" id="1314777"/>
    <lineage>
        <taxon>Eukaryota</taxon>
        <taxon>Fungi</taxon>
        <taxon>Dikarya</taxon>
        <taxon>Basidiomycota</taxon>
        <taxon>Agaricomycotina</taxon>
        <taxon>Agaricomycetes</taxon>
        <taxon>Sistotremastrales</taxon>
        <taxon>Sistotremastraceae</taxon>
        <taxon>Sertulicium</taxon>
        <taxon>Sertulicium niveocremeum</taxon>
    </lineage>
</organism>
<name>A0A164MPF5_9AGAM</name>
<protein>
    <submittedName>
        <fullName evidence="2">Uncharacterized protein</fullName>
    </submittedName>
</protein>